<keyword evidence="3" id="KW-1185">Reference proteome</keyword>
<dbReference type="Proteomes" id="UP001430584">
    <property type="component" value="Unassembled WGS sequence"/>
</dbReference>
<dbReference type="InterPro" id="IPR011333">
    <property type="entry name" value="SKP1/BTB/POZ_sf"/>
</dbReference>
<feature type="compositionally biased region" description="Acidic residues" evidence="1">
    <location>
        <begin position="305"/>
        <end position="314"/>
    </location>
</feature>
<gene>
    <name evidence="2" type="ORF">SLS55_002314</name>
</gene>
<protein>
    <recommendedName>
        <fullName evidence="4">BTB domain-containing protein</fullName>
    </recommendedName>
</protein>
<comment type="caution">
    <text evidence="2">The sequence shown here is derived from an EMBL/GenBank/DDBJ whole genome shotgun (WGS) entry which is preliminary data.</text>
</comment>
<proteinExistence type="predicted"/>
<feature type="region of interest" description="Disordered" evidence="1">
    <location>
        <begin position="305"/>
        <end position="360"/>
    </location>
</feature>
<dbReference type="RefSeq" id="XP_066636363.1">
    <property type="nucleotide sequence ID" value="XM_066773796.1"/>
</dbReference>
<organism evidence="2 3">
    <name type="scientific">Diplodia seriata</name>
    <dbReference type="NCBI Taxonomy" id="420778"/>
    <lineage>
        <taxon>Eukaryota</taxon>
        <taxon>Fungi</taxon>
        <taxon>Dikarya</taxon>
        <taxon>Ascomycota</taxon>
        <taxon>Pezizomycotina</taxon>
        <taxon>Dothideomycetes</taxon>
        <taxon>Dothideomycetes incertae sedis</taxon>
        <taxon>Botryosphaeriales</taxon>
        <taxon>Botryosphaeriaceae</taxon>
        <taxon>Diplodia</taxon>
    </lineage>
</organism>
<accession>A0ABR3CUY5</accession>
<evidence type="ECO:0000313" key="3">
    <source>
        <dbReference type="Proteomes" id="UP001430584"/>
    </source>
</evidence>
<reference evidence="2 3" key="1">
    <citation type="submission" date="2024-02" db="EMBL/GenBank/DDBJ databases">
        <title>De novo assembly and annotation of 12 fungi associated with fruit tree decline syndrome in Ontario, Canada.</title>
        <authorList>
            <person name="Sulman M."/>
            <person name="Ellouze W."/>
            <person name="Ilyukhin E."/>
        </authorList>
    </citation>
    <scope>NUCLEOTIDE SEQUENCE [LARGE SCALE GENOMIC DNA]</scope>
    <source>
        <strain evidence="2 3">FDS-637</strain>
    </source>
</reference>
<evidence type="ECO:0000313" key="2">
    <source>
        <dbReference type="EMBL" id="KAL0263334.1"/>
    </source>
</evidence>
<sequence length="360" mass="40995">MAKDKAAPNKAPSFTYVAIPRATSTYSALRDPLTRTRDGTLSSATTSVFVGSDREKFVTYTDLLRHSSQCFDAQFDVTDPKHLMLPDVSPAVFRVFLDWIRSDGDQLPDWNVREGRDMSSEPVKVGDDEFLENGLASYHFSQPEAEALECYMFAVEYEIRLFKNDLFDCILEMNSGGNLVPSYSIVLRVWQASVPAPLMRKYLVDVYARNWTNAADLGCREELILRKQVPADFWISVLIQREEHGEFSDNYPPWEENLCQYHDHTDKDKHTCYWQHINDGEGYCTDYTDYDSDDSMLDEYESDFIDDSGLDSEDESKPGLPQLEAGDMQNENMKPMKTEPESYGGYNSSDSGASRGSMTL</sequence>
<evidence type="ECO:0000256" key="1">
    <source>
        <dbReference type="SAM" id="MobiDB-lite"/>
    </source>
</evidence>
<evidence type="ECO:0008006" key="4">
    <source>
        <dbReference type="Google" id="ProtNLM"/>
    </source>
</evidence>
<dbReference type="GeneID" id="92006399"/>
<dbReference type="SUPFAM" id="SSF54695">
    <property type="entry name" value="POZ domain"/>
    <property type="match status" value="1"/>
</dbReference>
<dbReference type="EMBL" id="JAJVCZ030000002">
    <property type="protein sequence ID" value="KAL0263334.1"/>
    <property type="molecule type" value="Genomic_DNA"/>
</dbReference>
<feature type="compositionally biased region" description="Polar residues" evidence="1">
    <location>
        <begin position="345"/>
        <end position="360"/>
    </location>
</feature>
<name>A0ABR3CUY5_9PEZI</name>